<comment type="caution">
    <text evidence="1">The sequence shown here is derived from an EMBL/GenBank/DDBJ whole genome shotgun (WGS) entry which is preliminary data.</text>
</comment>
<name>A0ABN8U4J0_9BACL</name>
<organism evidence="1 2">
    <name type="scientific">Paenibacillus melissococcoides</name>
    <dbReference type="NCBI Taxonomy" id="2912268"/>
    <lineage>
        <taxon>Bacteria</taxon>
        <taxon>Bacillati</taxon>
        <taxon>Bacillota</taxon>
        <taxon>Bacilli</taxon>
        <taxon>Bacillales</taxon>
        <taxon>Paenibacillaceae</taxon>
        <taxon>Paenibacillus</taxon>
    </lineage>
</organism>
<sequence>MIYIVWHSFPAQDKPKTAKFHGQIAGDRQVSLRFVRNRMLAVSLPVDWAPSGLN</sequence>
<reference evidence="1" key="1">
    <citation type="submission" date="2022-06" db="EMBL/GenBank/DDBJ databases">
        <authorList>
            <person name="Dietemann V."/>
            <person name="Ory F."/>
            <person name="Dainat B."/>
            <person name="Oberhansli S."/>
        </authorList>
    </citation>
    <scope>NUCLEOTIDE SEQUENCE</scope>
    <source>
        <strain evidence="1">Ena-SAMPLE-TAB-26-04-2022-14:26:32:270-5432</strain>
    </source>
</reference>
<keyword evidence="2" id="KW-1185">Reference proteome</keyword>
<protein>
    <submittedName>
        <fullName evidence="1">Uncharacterized protein</fullName>
    </submittedName>
</protein>
<dbReference type="Proteomes" id="UP001154322">
    <property type="component" value="Unassembled WGS sequence"/>
</dbReference>
<evidence type="ECO:0000313" key="1">
    <source>
        <dbReference type="EMBL" id="CAH8245997.1"/>
    </source>
</evidence>
<evidence type="ECO:0000313" key="2">
    <source>
        <dbReference type="Proteomes" id="UP001154322"/>
    </source>
</evidence>
<accession>A0ABN8U4J0</accession>
<dbReference type="EMBL" id="CALYLO010000004">
    <property type="protein sequence ID" value="CAH8245997.1"/>
    <property type="molecule type" value="Genomic_DNA"/>
</dbReference>
<proteinExistence type="predicted"/>
<gene>
    <name evidence="1" type="ORF">WJ0W_003232</name>
</gene>